<keyword evidence="4 5" id="KW-0238">DNA-binding</keyword>
<evidence type="ECO:0000256" key="6">
    <source>
        <dbReference type="SAM" id="MobiDB-lite"/>
    </source>
</evidence>
<feature type="domain" description="THAP-type" evidence="7">
    <location>
        <begin position="1"/>
        <end position="81"/>
    </location>
</feature>
<evidence type="ECO:0000256" key="4">
    <source>
        <dbReference type="ARBA" id="ARBA00023125"/>
    </source>
</evidence>
<keyword evidence="2 5" id="KW-0863">Zinc-finger</keyword>
<dbReference type="SUPFAM" id="SSF57716">
    <property type="entry name" value="Glucocorticoid receptor-like (DNA-binding domain)"/>
    <property type="match status" value="1"/>
</dbReference>
<feature type="region of interest" description="Disordered" evidence="6">
    <location>
        <begin position="86"/>
        <end position="157"/>
    </location>
</feature>
<dbReference type="KEGG" id="dpx:DAPPUDRAFT_314784"/>
<evidence type="ECO:0000256" key="3">
    <source>
        <dbReference type="ARBA" id="ARBA00022833"/>
    </source>
</evidence>
<dbReference type="PROSITE" id="PS50950">
    <property type="entry name" value="ZF_THAP"/>
    <property type="match status" value="1"/>
</dbReference>
<evidence type="ECO:0000256" key="5">
    <source>
        <dbReference type="PROSITE-ProRule" id="PRU00309"/>
    </source>
</evidence>
<dbReference type="Proteomes" id="UP000000305">
    <property type="component" value="Unassembled WGS sequence"/>
</dbReference>
<protein>
    <recommendedName>
        <fullName evidence="7">THAP-type domain-containing protein</fullName>
    </recommendedName>
</protein>
<evidence type="ECO:0000256" key="1">
    <source>
        <dbReference type="ARBA" id="ARBA00022723"/>
    </source>
</evidence>
<dbReference type="InterPro" id="IPR006612">
    <property type="entry name" value="THAP_Znf"/>
</dbReference>
<evidence type="ECO:0000259" key="7">
    <source>
        <dbReference type="PROSITE" id="PS50950"/>
    </source>
</evidence>
<keyword evidence="9" id="KW-1185">Reference proteome</keyword>
<keyword evidence="1" id="KW-0479">Metal-binding</keyword>
<evidence type="ECO:0000313" key="8">
    <source>
        <dbReference type="EMBL" id="EFX84458.1"/>
    </source>
</evidence>
<dbReference type="GO" id="GO:0008270">
    <property type="term" value="F:zinc ion binding"/>
    <property type="evidence" value="ECO:0007669"/>
    <property type="project" value="UniProtKB-KW"/>
</dbReference>
<accession>E9G7G4</accession>
<feature type="compositionally biased region" description="Basic residues" evidence="6">
    <location>
        <begin position="90"/>
        <end position="99"/>
    </location>
</feature>
<dbReference type="OrthoDB" id="6436959at2759"/>
<dbReference type="EMBL" id="GL732534">
    <property type="protein sequence ID" value="EFX84458.1"/>
    <property type="molecule type" value="Genomic_DNA"/>
</dbReference>
<sequence>MGRVCSAPGCRTGYPLKKGEIQKVGPQPALFKAPKDPDLFKKWKQKIPRKEFVLKNSFPCDVTALKRVRNKLRPGAVPVLWPGCTEHLSKKEKQKRKPPQKRDQSNSRKKRTVKDSSDVESADNLDPLTLNNQKRKSPNDDEESSSSQPIRKVFLDPSLVAEPDLTREVIEYPSRWIEVKGEELLMKKKE</sequence>
<reference evidence="8 9" key="1">
    <citation type="journal article" date="2011" name="Science">
        <title>The ecoresponsive genome of Daphnia pulex.</title>
        <authorList>
            <person name="Colbourne J.K."/>
            <person name="Pfrender M.E."/>
            <person name="Gilbert D."/>
            <person name="Thomas W.K."/>
            <person name="Tucker A."/>
            <person name="Oakley T.H."/>
            <person name="Tokishita S."/>
            <person name="Aerts A."/>
            <person name="Arnold G.J."/>
            <person name="Basu M.K."/>
            <person name="Bauer D.J."/>
            <person name="Caceres C.E."/>
            <person name="Carmel L."/>
            <person name="Casola C."/>
            <person name="Choi J.H."/>
            <person name="Detter J.C."/>
            <person name="Dong Q."/>
            <person name="Dusheyko S."/>
            <person name="Eads B.D."/>
            <person name="Frohlich T."/>
            <person name="Geiler-Samerotte K.A."/>
            <person name="Gerlach D."/>
            <person name="Hatcher P."/>
            <person name="Jogdeo S."/>
            <person name="Krijgsveld J."/>
            <person name="Kriventseva E.V."/>
            <person name="Kultz D."/>
            <person name="Laforsch C."/>
            <person name="Lindquist E."/>
            <person name="Lopez J."/>
            <person name="Manak J.R."/>
            <person name="Muller J."/>
            <person name="Pangilinan J."/>
            <person name="Patwardhan R.P."/>
            <person name="Pitluck S."/>
            <person name="Pritham E.J."/>
            <person name="Rechtsteiner A."/>
            <person name="Rho M."/>
            <person name="Rogozin I.B."/>
            <person name="Sakarya O."/>
            <person name="Salamov A."/>
            <person name="Schaack S."/>
            <person name="Shapiro H."/>
            <person name="Shiga Y."/>
            <person name="Skalitzky C."/>
            <person name="Smith Z."/>
            <person name="Souvorov A."/>
            <person name="Sung W."/>
            <person name="Tang Z."/>
            <person name="Tsuchiya D."/>
            <person name="Tu H."/>
            <person name="Vos H."/>
            <person name="Wang M."/>
            <person name="Wolf Y.I."/>
            <person name="Yamagata H."/>
            <person name="Yamada T."/>
            <person name="Ye Y."/>
            <person name="Shaw J.R."/>
            <person name="Andrews J."/>
            <person name="Crease T.J."/>
            <person name="Tang H."/>
            <person name="Lucas S.M."/>
            <person name="Robertson H.M."/>
            <person name="Bork P."/>
            <person name="Koonin E.V."/>
            <person name="Zdobnov E.M."/>
            <person name="Grigoriev I.V."/>
            <person name="Lynch M."/>
            <person name="Boore J.L."/>
        </authorList>
    </citation>
    <scope>NUCLEOTIDE SEQUENCE [LARGE SCALE GENOMIC DNA]</scope>
</reference>
<dbReference type="OMA" id="EYPSRWI"/>
<dbReference type="GO" id="GO:0003677">
    <property type="term" value="F:DNA binding"/>
    <property type="evidence" value="ECO:0007669"/>
    <property type="project" value="UniProtKB-UniRule"/>
</dbReference>
<organism evidence="8 9">
    <name type="scientific">Daphnia pulex</name>
    <name type="common">Water flea</name>
    <dbReference type="NCBI Taxonomy" id="6669"/>
    <lineage>
        <taxon>Eukaryota</taxon>
        <taxon>Metazoa</taxon>
        <taxon>Ecdysozoa</taxon>
        <taxon>Arthropoda</taxon>
        <taxon>Crustacea</taxon>
        <taxon>Branchiopoda</taxon>
        <taxon>Diplostraca</taxon>
        <taxon>Cladocera</taxon>
        <taxon>Anomopoda</taxon>
        <taxon>Daphniidae</taxon>
        <taxon>Daphnia</taxon>
    </lineage>
</organism>
<dbReference type="HOGENOM" id="CLU_1476303_0_0_1"/>
<name>E9G7G4_DAPPU</name>
<dbReference type="AlphaFoldDB" id="E9G7G4"/>
<gene>
    <name evidence="8" type="ORF">DAPPUDRAFT_314784</name>
</gene>
<evidence type="ECO:0000256" key="2">
    <source>
        <dbReference type="ARBA" id="ARBA00022771"/>
    </source>
</evidence>
<keyword evidence="3" id="KW-0862">Zinc</keyword>
<dbReference type="Pfam" id="PF05485">
    <property type="entry name" value="THAP"/>
    <property type="match status" value="1"/>
</dbReference>
<proteinExistence type="predicted"/>
<evidence type="ECO:0000313" key="9">
    <source>
        <dbReference type="Proteomes" id="UP000000305"/>
    </source>
</evidence>
<dbReference type="InParanoid" id="E9G7G4"/>